<evidence type="ECO:0000256" key="1">
    <source>
        <dbReference type="SAM" id="SignalP"/>
    </source>
</evidence>
<gene>
    <name evidence="3" type="ORF">HAHE_14240</name>
</gene>
<dbReference type="Proteomes" id="UP001374893">
    <property type="component" value="Chromosome"/>
</dbReference>
<dbReference type="Gene3D" id="2.130.10.10">
    <property type="entry name" value="YVTN repeat-like/Quinoprotein amine dehydrogenase"/>
    <property type="match status" value="2"/>
</dbReference>
<dbReference type="Gene3D" id="2.40.10.480">
    <property type="match status" value="1"/>
</dbReference>
<evidence type="ECO:0000259" key="2">
    <source>
        <dbReference type="Pfam" id="PF13360"/>
    </source>
</evidence>
<dbReference type="InterPro" id="IPR011047">
    <property type="entry name" value="Quinoprotein_ADH-like_sf"/>
</dbReference>
<dbReference type="PANTHER" id="PTHR34512:SF30">
    <property type="entry name" value="OUTER MEMBRANE PROTEIN ASSEMBLY FACTOR BAMB"/>
    <property type="match status" value="1"/>
</dbReference>
<protein>
    <submittedName>
        <fullName evidence="3">Quinohemoprotein ethanol dehydrogenase</fullName>
    </submittedName>
</protein>
<evidence type="ECO:0000313" key="3">
    <source>
        <dbReference type="EMBL" id="BCX47516.1"/>
    </source>
</evidence>
<dbReference type="Pfam" id="PF13360">
    <property type="entry name" value="PQQ_2"/>
    <property type="match status" value="2"/>
</dbReference>
<dbReference type="InterPro" id="IPR015943">
    <property type="entry name" value="WD40/YVTN_repeat-like_dom_sf"/>
</dbReference>
<sequence>MGKAGFIAARRWRRFSVSLLVGKLGVGAALVASADWPQFRGPNGDGSYPARDDGKPHGFPVEWSEKENVVWKTPVTGRAWSTPAVMGDQVWMTNATEDGKKMYAVCLDKATGEKLHDLLLFENENPEPLSNRVNSYGSCSPTIDEERVYIHFGSYGTAALDRETGKVVWQRRDLPCRHFRGPGSSVVLYGETLILSMDGVDVQYLVALDRKTGETVWKTDRTTDFGDVEPNGKIRGDGDFRKAYSTPGFVTVDGTVQLVSPGAKACYGYEAKTGKELWKVTYDGFSNAASPVFVDGKMAIINTGFGKAHLLGVKLDGGMNGDITGSHVEWDVFKRIPTLSSPLVVDGKVYVTSDLGILSRIDAMSGKIEKVTALQGRFSASGVYADGRLYYLSEEGDTIVVDPKGEMEVIATNHLDDGFMASPAVDGKAMYLRTRSHVYRIEAQP</sequence>
<evidence type="ECO:0000313" key="4">
    <source>
        <dbReference type="Proteomes" id="UP001374893"/>
    </source>
</evidence>
<dbReference type="EMBL" id="AP024702">
    <property type="protein sequence ID" value="BCX47516.1"/>
    <property type="molecule type" value="Genomic_DNA"/>
</dbReference>
<dbReference type="SUPFAM" id="SSF50998">
    <property type="entry name" value="Quinoprotein alcohol dehydrogenase-like"/>
    <property type="match status" value="1"/>
</dbReference>
<accession>A0ABM7R8T2</accession>
<dbReference type="PANTHER" id="PTHR34512">
    <property type="entry name" value="CELL SURFACE PROTEIN"/>
    <property type="match status" value="1"/>
</dbReference>
<dbReference type="InterPro" id="IPR018391">
    <property type="entry name" value="PQQ_b-propeller_rpt"/>
</dbReference>
<feature type="domain" description="Pyrrolo-quinoline quinone repeat" evidence="2">
    <location>
        <begin position="67"/>
        <end position="171"/>
    </location>
</feature>
<name>A0ABM7R8T2_9BACT</name>
<organism evidence="3 4">
    <name type="scientific">Haloferula helveola</name>
    <dbReference type="NCBI Taxonomy" id="490095"/>
    <lineage>
        <taxon>Bacteria</taxon>
        <taxon>Pseudomonadati</taxon>
        <taxon>Verrucomicrobiota</taxon>
        <taxon>Verrucomicrobiia</taxon>
        <taxon>Verrucomicrobiales</taxon>
        <taxon>Verrucomicrobiaceae</taxon>
        <taxon>Haloferula</taxon>
    </lineage>
</organism>
<feature type="domain" description="Pyrrolo-quinoline quinone repeat" evidence="2">
    <location>
        <begin position="204"/>
        <end position="443"/>
    </location>
</feature>
<keyword evidence="4" id="KW-1185">Reference proteome</keyword>
<keyword evidence="1" id="KW-0732">Signal</keyword>
<dbReference type="SMART" id="SM00564">
    <property type="entry name" value="PQQ"/>
    <property type="match status" value="3"/>
</dbReference>
<proteinExistence type="predicted"/>
<reference evidence="3 4" key="1">
    <citation type="submission" date="2021-06" db="EMBL/GenBank/DDBJ databases">
        <title>Complete genome of Haloferula helveola possessing various polysaccharide degrading enzymes.</title>
        <authorList>
            <person name="Takami H."/>
            <person name="Huang C."/>
            <person name="Hamasaki K."/>
        </authorList>
    </citation>
    <scope>NUCLEOTIDE SEQUENCE [LARGE SCALE GENOMIC DNA]</scope>
    <source>
        <strain evidence="3 4">CN-1</strain>
    </source>
</reference>
<feature type="chain" id="PRO_5046609767" evidence="1">
    <location>
        <begin position="35"/>
        <end position="445"/>
    </location>
</feature>
<dbReference type="InterPro" id="IPR002372">
    <property type="entry name" value="PQQ_rpt_dom"/>
</dbReference>
<feature type="signal peptide" evidence="1">
    <location>
        <begin position="1"/>
        <end position="34"/>
    </location>
</feature>